<protein>
    <submittedName>
        <fullName evidence="2">Transposase</fullName>
    </submittedName>
</protein>
<evidence type="ECO:0000259" key="1">
    <source>
        <dbReference type="Pfam" id="PF13358"/>
    </source>
</evidence>
<gene>
    <name evidence="2" type="ORF">M3P05_20795</name>
</gene>
<feature type="non-terminal residue" evidence="2">
    <location>
        <position position="102"/>
    </location>
</feature>
<dbReference type="InterPro" id="IPR036397">
    <property type="entry name" value="RNaseH_sf"/>
</dbReference>
<feature type="domain" description="Tc1-like transposase DDE" evidence="1">
    <location>
        <begin position="8"/>
        <end position="94"/>
    </location>
</feature>
<proteinExistence type="predicted"/>
<keyword evidence="3" id="KW-1185">Reference proteome</keyword>
<name>A0ABT0PM83_9GAMM</name>
<dbReference type="Pfam" id="PF13358">
    <property type="entry name" value="DDE_3"/>
    <property type="match status" value="1"/>
</dbReference>
<organism evidence="2 3">
    <name type="scientific">Parendozoicomonas callyspongiae</name>
    <dbReference type="NCBI Taxonomy" id="2942213"/>
    <lineage>
        <taxon>Bacteria</taxon>
        <taxon>Pseudomonadati</taxon>
        <taxon>Pseudomonadota</taxon>
        <taxon>Gammaproteobacteria</taxon>
        <taxon>Oceanospirillales</taxon>
        <taxon>Endozoicomonadaceae</taxon>
        <taxon>Parendozoicomonas</taxon>
    </lineage>
</organism>
<accession>A0ABT0PM83</accession>
<dbReference type="RefSeq" id="WP_249702066.1">
    <property type="nucleotide sequence ID" value="NZ_JAMFLX010000165.1"/>
</dbReference>
<evidence type="ECO:0000313" key="3">
    <source>
        <dbReference type="Proteomes" id="UP001203338"/>
    </source>
</evidence>
<dbReference type="Proteomes" id="UP001203338">
    <property type="component" value="Unassembled WGS sequence"/>
</dbReference>
<reference evidence="2 3" key="1">
    <citation type="submission" date="2022-05" db="EMBL/GenBank/DDBJ databases">
        <authorList>
            <person name="Park J.-S."/>
        </authorList>
    </citation>
    <scope>NUCLEOTIDE SEQUENCE [LARGE SCALE GENOMIC DNA]</scope>
    <source>
        <strain evidence="2 3">2012CJ34-2</strain>
    </source>
</reference>
<comment type="caution">
    <text evidence="2">The sequence shown here is derived from an EMBL/GenBank/DDBJ whole genome shotgun (WGS) entry which is preliminary data.</text>
</comment>
<dbReference type="Gene3D" id="3.30.420.10">
    <property type="entry name" value="Ribonuclease H-like superfamily/Ribonuclease H"/>
    <property type="match status" value="1"/>
</dbReference>
<dbReference type="EMBL" id="JAMFLX010000165">
    <property type="protein sequence ID" value="MCL6272356.1"/>
    <property type="molecule type" value="Genomic_DNA"/>
</dbReference>
<feature type="non-terminal residue" evidence="2">
    <location>
        <position position="1"/>
    </location>
</feature>
<sequence>PERSLGVALVLPSVNSQGMGLHLKEISKVTPAGRHAIVIMDRAGYHLEKELPDYSNLTPVHLPPYSPELNSAEQLWEWLREHDLSNRCFDGYEDIVDACCNA</sequence>
<dbReference type="InterPro" id="IPR038717">
    <property type="entry name" value="Tc1-like_DDE_dom"/>
</dbReference>
<evidence type="ECO:0000313" key="2">
    <source>
        <dbReference type="EMBL" id="MCL6272356.1"/>
    </source>
</evidence>